<feature type="signal peptide" evidence="2">
    <location>
        <begin position="1"/>
        <end position="23"/>
    </location>
</feature>
<keyword evidence="1" id="KW-0802">TPR repeat</keyword>
<evidence type="ECO:0000313" key="4">
    <source>
        <dbReference type="Proteomes" id="UP000268007"/>
    </source>
</evidence>
<dbReference type="Pfam" id="PF13181">
    <property type="entry name" value="TPR_8"/>
    <property type="match status" value="1"/>
</dbReference>
<proteinExistence type="predicted"/>
<feature type="chain" id="PRO_5019756355" evidence="2">
    <location>
        <begin position="24"/>
        <end position="571"/>
    </location>
</feature>
<feature type="repeat" description="TPR" evidence="1">
    <location>
        <begin position="196"/>
        <end position="229"/>
    </location>
</feature>
<feature type="repeat" description="TPR" evidence="1">
    <location>
        <begin position="56"/>
        <end position="89"/>
    </location>
</feature>
<comment type="caution">
    <text evidence="3">The sequence shown here is derived from an EMBL/GenBank/DDBJ whole genome shotgun (WGS) entry which is preliminary data.</text>
</comment>
<reference evidence="3 4" key="1">
    <citation type="submission" date="2018-10" db="EMBL/GenBank/DDBJ databases">
        <title>Genomic Encyclopedia of Archaeal and Bacterial Type Strains, Phase II (KMG-II): from individual species to whole genera.</title>
        <authorList>
            <person name="Goeker M."/>
        </authorList>
    </citation>
    <scope>NUCLEOTIDE SEQUENCE [LARGE SCALE GENOMIC DNA]</scope>
    <source>
        <strain evidence="3 4">DSM 18602</strain>
    </source>
</reference>
<dbReference type="EMBL" id="RBKU01000001">
    <property type="protein sequence ID" value="RKR81240.1"/>
    <property type="molecule type" value="Genomic_DNA"/>
</dbReference>
<dbReference type="PANTHER" id="PTHR12558">
    <property type="entry name" value="CELL DIVISION CYCLE 16,23,27"/>
    <property type="match status" value="1"/>
</dbReference>
<name>A0A495IX35_9SPHI</name>
<dbReference type="InterPro" id="IPR011990">
    <property type="entry name" value="TPR-like_helical_dom_sf"/>
</dbReference>
<organism evidence="3 4">
    <name type="scientific">Mucilaginibacter gracilis</name>
    <dbReference type="NCBI Taxonomy" id="423350"/>
    <lineage>
        <taxon>Bacteria</taxon>
        <taxon>Pseudomonadati</taxon>
        <taxon>Bacteroidota</taxon>
        <taxon>Sphingobacteriia</taxon>
        <taxon>Sphingobacteriales</taxon>
        <taxon>Sphingobacteriaceae</taxon>
        <taxon>Mucilaginibacter</taxon>
    </lineage>
</organism>
<dbReference type="PROSITE" id="PS50005">
    <property type="entry name" value="TPR"/>
    <property type="match status" value="3"/>
</dbReference>
<keyword evidence="2" id="KW-0732">Signal</keyword>
<gene>
    <name evidence="3" type="ORF">BDD43_1385</name>
</gene>
<dbReference type="Gene3D" id="1.25.40.10">
    <property type="entry name" value="Tetratricopeptide repeat domain"/>
    <property type="match status" value="3"/>
</dbReference>
<dbReference type="AlphaFoldDB" id="A0A495IX35"/>
<feature type="repeat" description="TPR" evidence="1">
    <location>
        <begin position="162"/>
        <end position="195"/>
    </location>
</feature>
<dbReference type="RefSeq" id="WP_121196958.1">
    <property type="nucleotide sequence ID" value="NZ_RBKU01000001.1"/>
</dbReference>
<dbReference type="SUPFAM" id="SSF48452">
    <property type="entry name" value="TPR-like"/>
    <property type="match status" value="2"/>
</dbReference>
<evidence type="ECO:0000256" key="2">
    <source>
        <dbReference type="SAM" id="SignalP"/>
    </source>
</evidence>
<dbReference type="Proteomes" id="UP000268007">
    <property type="component" value="Unassembled WGS sequence"/>
</dbReference>
<protein>
    <submittedName>
        <fullName evidence="3">Tetratricopeptide repeat protein</fullName>
    </submittedName>
</protein>
<dbReference type="InterPro" id="IPR019734">
    <property type="entry name" value="TPR_rpt"/>
</dbReference>
<dbReference type="SMART" id="SM00028">
    <property type="entry name" value="TPR"/>
    <property type="match status" value="6"/>
</dbReference>
<accession>A0A495IX35</accession>
<evidence type="ECO:0000313" key="3">
    <source>
        <dbReference type="EMBL" id="RKR81240.1"/>
    </source>
</evidence>
<dbReference type="PANTHER" id="PTHR12558:SF13">
    <property type="entry name" value="CELL DIVISION CYCLE PROTEIN 27 HOMOLOG"/>
    <property type="match status" value="1"/>
</dbReference>
<evidence type="ECO:0000256" key="1">
    <source>
        <dbReference type="PROSITE-ProRule" id="PRU00339"/>
    </source>
</evidence>
<keyword evidence="4" id="KW-1185">Reference proteome</keyword>
<dbReference type="OrthoDB" id="638548at2"/>
<sequence length="571" mass="63846">MKVINKASAVVVGMVFMGSSVFAQSLADAKKAIDAEQYQKAKSMLKNLTVTQATKDENFFYLGEVYLKQDYADSARAAFTRGISVNPKSALNVVGLGIIDRMDKNEASAKANFDKALTLAGKDTKPYVYIAKAYLLKPYMDKEAIAILEKAKTISKDAVKDPELWTTLGDAYRTESDNSHAYENYSQATSLDPNSPVLMVNIGVLWKQANNFEDANKLFQDALTKDPNFGPAYREMAESDLKQAALDPKVTVAKRKEGADYYKKYLDLTDRSLESRMRYADFLISAGDFKALETEANDLAKLNNSNLRVYRYLGIAGYENNNFPAGLTAINKFIKEADPKRILPVDYLYLGRLQIKTGADSIGVLSIQKAIDLDSTQSDLYSEIASNLYFKQHRYQEAALVYDKFIATAHKVKLTDHYYQGSAYYYAFEKQSAANLKDKTVKPDSALLTKADSAFSYVIQKTATNPYAPAVLFRAYIADERETDREKNYKGYAKPYYEKFVELISTKTPLSDANKKDLVGAYAYLGSYYEFAAKDATKADEYWGKAKDLDPTNKQVIAYLARKAGTPAKGK</sequence>